<evidence type="ECO:0000256" key="1">
    <source>
        <dbReference type="SAM" id="MobiDB-lite"/>
    </source>
</evidence>
<feature type="region of interest" description="Disordered" evidence="1">
    <location>
        <begin position="66"/>
        <end position="85"/>
    </location>
</feature>
<dbReference type="AlphaFoldDB" id="A0A811MR31"/>
<dbReference type="PANTHER" id="PTHR33075:SF7">
    <property type="entry name" value="OS02G0303350 PROTEIN"/>
    <property type="match status" value="1"/>
</dbReference>
<accession>A0A811MR31</accession>
<sequence>MGTFSCIELSGSVALASENCSPSEDATNSPSKWLQSTLFGSETLGDAKKQDTDGKTNHTADVEQVKPSSTYSDQNDLDQVDSSTSGRIVQENELAKQDRNDLAPCSLNHLITHCGTGNSVVSISDLALEAQQRSWKLRGDNIISSISVLAVDQGNLEDSRREHFVEPFGSYIQSAADDTHVYCADATAGVATNHDQEMLPAVIQNQLVSNDYNFDTFKVSIDGTAISQQQCGTHRRNLFNDKVGPSNKRVQNISNIHHASTCGNNYLKPVKPGIGLHLNTAALNLSNMPLTINPPLLPEQTSPATVISGSEVCTHVDDYSSQKTMPNADKSDQQSHKNRRMILTTLLLPLDIKEDAIAGSLLVLKNTASAFRGSCLEQALMLSCQVLMLLFSLEGVLLLTTEKLEKGSKAKGTNGKEEKLAFDKHHVISQSGDLPASENLLATPSLEPYRSSFLLPSTCSKLTPATAGCSSGLHNPRSPMKSDDVLSPFVTRAAAMILGNDVSDIQEVGSSCTTSVKVVSPNKKRVALLHIVASFGRCKFCLCPLSVGLLLQATIGGVAWDFSVLQLGPRVFRFSVSSKVVGFHIFKLVSFECSCYKVFFHLWGNGGPRWDLELAVFNREEADSWVSVKGNQSLSVLSSQIMPGALMQFILNDISMANLKAQAEGPRTIVGKQSTVSKGKQLTGI</sequence>
<dbReference type="EMBL" id="CAJGYO010000002">
    <property type="protein sequence ID" value="CAD6213724.1"/>
    <property type="molecule type" value="Genomic_DNA"/>
</dbReference>
<evidence type="ECO:0000313" key="3">
    <source>
        <dbReference type="Proteomes" id="UP000604825"/>
    </source>
</evidence>
<dbReference type="PANTHER" id="PTHR33075">
    <property type="entry name" value="OS02G0499800 PROTEIN"/>
    <property type="match status" value="1"/>
</dbReference>
<reference evidence="2" key="1">
    <citation type="submission" date="2020-10" db="EMBL/GenBank/DDBJ databases">
        <authorList>
            <person name="Han B."/>
            <person name="Lu T."/>
            <person name="Zhao Q."/>
            <person name="Huang X."/>
            <person name="Zhao Y."/>
        </authorList>
    </citation>
    <scope>NUCLEOTIDE SEQUENCE</scope>
</reference>
<dbReference type="Proteomes" id="UP000604825">
    <property type="component" value="Unassembled WGS sequence"/>
</dbReference>
<comment type="caution">
    <text evidence="2">The sequence shown here is derived from an EMBL/GenBank/DDBJ whole genome shotgun (WGS) entry which is preliminary data.</text>
</comment>
<protein>
    <submittedName>
        <fullName evidence="2">Uncharacterized protein</fullName>
    </submittedName>
</protein>
<gene>
    <name evidence="2" type="ORF">NCGR_LOCUS9241</name>
</gene>
<evidence type="ECO:0000313" key="2">
    <source>
        <dbReference type="EMBL" id="CAD6213724.1"/>
    </source>
</evidence>
<dbReference type="OrthoDB" id="6283463at2759"/>
<proteinExistence type="predicted"/>
<organism evidence="2 3">
    <name type="scientific">Miscanthus lutarioriparius</name>
    <dbReference type="NCBI Taxonomy" id="422564"/>
    <lineage>
        <taxon>Eukaryota</taxon>
        <taxon>Viridiplantae</taxon>
        <taxon>Streptophyta</taxon>
        <taxon>Embryophyta</taxon>
        <taxon>Tracheophyta</taxon>
        <taxon>Spermatophyta</taxon>
        <taxon>Magnoliopsida</taxon>
        <taxon>Liliopsida</taxon>
        <taxon>Poales</taxon>
        <taxon>Poaceae</taxon>
        <taxon>PACMAD clade</taxon>
        <taxon>Panicoideae</taxon>
        <taxon>Andropogonodae</taxon>
        <taxon>Andropogoneae</taxon>
        <taxon>Saccharinae</taxon>
        <taxon>Miscanthus</taxon>
    </lineage>
</organism>
<name>A0A811MR31_9POAL</name>
<keyword evidence="3" id="KW-1185">Reference proteome</keyword>